<keyword evidence="5" id="KW-1185">Reference proteome</keyword>
<dbReference type="PANTHER" id="PTHR24161">
    <property type="entry name" value="ANK_REP_REGION DOMAIN-CONTAINING PROTEIN-RELATED"/>
    <property type="match status" value="1"/>
</dbReference>
<dbReference type="Gene3D" id="1.25.40.20">
    <property type="entry name" value="Ankyrin repeat-containing domain"/>
    <property type="match status" value="1"/>
</dbReference>
<dbReference type="EMBL" id="CADCXV010000815">
    <property type="protein sequence ID" value="CAB0036421.1"/>
    <property type="molecule type" value="Genomic_DNA"/>
</dbReference>
<gene>
    <name evidence="4" type="ORF">TBRA_LOCUS8289</name>
</gene>
<dbReference type="PANTHER" id="PTHR24161:SF85">
    <property type="entry name" value="PALMITOYLTRANSFERASE HIP14"/>
    <property type="match status" value="1"/>
</dbReference>
<dbReference type="Proteomes" id="UP000479190">
    <property type="component" value="Unassembled WGS sequence"/>
</dbReference>
<evidence type="ECO:0000256" key="1">
    <source>
        <dbReference type="ARBA" id="ARBA00022737"/>
    </source>
</evidence>
<evidence type="ECO:0000256" key="3">
    <source>
        <dbReference type="PROSITE-ProRule" id="PRU00023"/>
    </source>
</evidence>
<dbReference type="InterPro" id="IPR036770">
    <property type="entry name" value="Ankyrin_rpt-contain_sf"/>
</dbReference>
<keyword evidence="2 3" id="KW-0040">ANK repeat</keyword>
<evidence type="ECO:0000256" key="2">
    <source>
        <dbReference type="ARBA" id="ARBA00023043"/>
    </source>
</evidence>
<dbReference type="OrthoDB" id="6084340at2759"/>
<accession>A0A6H5IP72</accession>
<protein>
    <submittedName>
        <fullName evidence="4">Uncharacterized protein</fullName>
    </submittedName>
</protein>
<dbReference type="PROSITE" id="PS50088">
    <property type="entry name" value="ANK_REPEAT"/>
    <property type="match status" value="1"/>
</dbReference>
<dbReference type="InterPro" id="IPR002110">
    <property type="entry name" value="Ankyrin_rpt"/>
</dbReference>
<name>A0A6H5IP72_9HYME</name>
<feature type="repeat" description="ANK" evidence="3">
    <location>
        <begin position="156"/>
        <end position="188"/>
    </location>
</feature>
<proteinExistence type="predicted"/>
<sequence length="214" mass="24765">MSKLEKLQSLGQKNVNFENQEEGLNFYCEIINLINNWPRYNPPNLREIFEPKEINRLLADMMNFYRLSWDKCRKERCSVFKELPNPKNIIGFVADSGYKDEPGLDQDGWPLTRRTTALHHAIRCDPRLISQLINDEILSELFTIYDKFHVNYVDEDGLTHLHAACRLGCVDIVKKFLDLGADPNCRVTSTGYSTLHFALQVNQCTIADTLLKLN</sequence>
<dbReference type="AlphaFoldDB" id="A0A6H5IP72"/>
<keyword evidence="1" id="KW-0677">Repeat</keyword>
<dbReference type="Pfam" id="PF12796">
    <property type="entry name" value="Ank_2"/>
    <property type="match status" value="1"/>
</dbReference>
<organism evidence="4 5">
    <name type="scientific">Trichogramma brassicae</name>
    <dbReference type="NCBI Taxonomy" id="86971"/>
    <lineage>
        <taxon>Eukaryota</taxon>
        <taxon>Metazoa</taxon>
        <taxon>Ecdysozoa</taxon>
        <taxon>Arthropoda</taxon>
        <taxon>Hexapoda</taxon>
        <taxon>Insecta</taxon>
        <taxon>Pterygota</taxon>
        <taxon>Neoptera</taxon>
        <taxon>Endopterygota</taxon>
        <taxon>Hymenoptera</taxon>
        <taxon>Apocrita</taxon>
        <taxon>Proctotrupomorpha</taxon>
        <taxon>Chalcidoidea</taxon>
        <taxon>Trichogrammatidae</taxon>
        <taxon>Trichogramma</taxon>
    </lineage>
</organism>
<reference evidence="4 5" key="1">
    <citation type="submission" date="2020-02" db="EMBL/GenBank/DDBJ databases">
        <authorList>
            <person name="Ferguson B K."/>
        </authorList>
    </citation>
    <scope>NUCLEOTIDE SEQUENCE [LARGE SCALE GENOMIC DNA]</scope>
</reference>
<dbReference type="SMART" id="SM00248">
    <property type="entry name" value="ANK"/>
    <property type="match status" value="2"/>
</dbReference>
<evidence type="ECO:0000313" key="5">
    <source>
        <dbReference type="Proteomes" id="UP000479190"/>
    </source>
</evidence>
<dbReference type="PROSITE" id="PS50297">
    <property type="entry name" value="ANK_REP_REGION"/>
    <property type="match status" value="1"/>
</dbReference>
<dbReference type="SUPFAM" id="SSF48403">
    <property type="entry name" value="Ankyrin repeat"/>
    <property type="match status" value="1"/>
</dbReference>
<evidence type="ECO:0000313" key="4">
    <source>
        <dbReference type="EMBL" id="CAB0036421.1"/>
    </source>
</evidence>